<reference evidence="7" key="1">
    <citation type="submission" date="2023-06" db="EMBL/GenBank/DDBJ databases">
        <title>Genome-scale phylogeny and comparative genomics of the fungal order Sordariales.</title>
        <authorList>
            <consortium name="Lawrence Berkeley National Laboratory"/>
            <person name="Hensen N."/>
            <person name="Bonometti L."/>
            <person name="Westerberg I."/>
            <person name="Brannstrom I.O."/>
            <person name="Guillou S."/>
            <person name="Cros-Aarteil S."/>
            <person name="Calhoun S."/>
            <person name="Haridas S."/>
            <person name="Kuo A."/>
            <person name="Mondo S."/>
            <person name="Pangilinan J."/>
            <person name="Riley R."/>
            <person name="LaButti K."/>
            <person name="Andreopoulos B."/>
            <person name="Lipzen A."/>
            <person name="Chen C."/>
            <person name="Yanf M."/>
            <person name="Daum C."/>
            <person name="Ng V."/>
            <person name="Clum A."/>
            <person name="Steindorff A."/>
            <person name="Ohm R."/>
            <person name="Martin F."/>
            <person name="Silar P."/>
            <person name="Natvig D."/>
            <person name="Lalanne C."/>
            <person name="Gautier V."/>
            <person name="Ament-velasquez S.L."/>
            <person name="Kruys A."/>
            <person name="Hutchinson M.I."/>
            <person name="Powell A.J."/>
            <person name="Barry K."/>
            <person name="Miller A.N."/>
            <person name="Grigoriev I.V."/>
            <person name="Debuchy R."/>
            <person name="Gladieux P."/>
            <person name="Thoren M.H."/>
            <person name="Johannesson H."/>
        </authorList>
    </citation>
    <scope>NUCLEOTIDE SEQUENCE</scope>
    <source>
        <strain evidence="7">SMH3187-1</strain>
    </source>
</reference>
<organism evidence="7 8">
    <name type="scientific">Schizothecium vesticola</name>
    <dbReference type="NCBI Taxonomy" id="314040"/>
    <lineage>
        <taxon>Eukaryota</taxon>
        <taxon>Fungi</taxon>
        <taxon>Dikarya</taxon>
        <taxon>Ascomycota</taxon>
        <taxon>Pezizomycotina</taxon>
        <taxon>Sordariomycetes</taxon>
        <taxon>Sordariomycetidae</taxon>
        <taxon>Sordariales</taxon>
        <taxon>Schizotheciaceae</taxon>
        <taxon>Schizothecium</taxon>
    </lineage>
</organism>
<keyword evidence="8" id="KW-1185">Reference proteome</keyword>
<dbReference type="EMBL" id="JAUKUD010000005">
    <property type="protein sequence ID" value="KAK0742625.1"/>
    <property type="molecule type" value="Genomic_DNA"/>
</dbReference>
<comment type="subcellular location">
    <subcellularLocation>
        <location evidence="1">Nucleus</location>
    </subcellularLocation>
</comment>
<evidence type="ECO:0000313" key="8">
    <source>
        <dbReference type="Proteomes" id="UP001172155"/>
    </source>
</evidence>
<dbReference type="GO" id="GO:0005634">
    <property type="term" value="C:nucleus"/>
    <property type="evidence" value="ECO:0007669"/>
    <property type="project" value="UniProtKB-SubCell"/>
</dbReference>
<gene>
    <name evidence="7" type="ORF">B0T18DRAFT_328516</name>
</gene>
<keyword evidence="5" id="KW-0804">Transcription</keyword>
<evidence type="ECO:0000313" key="7">
    <source>
        <dbReference type="EMBL" id="KAK0742625.1"/>
    </source>
</evidence>
<keyword evidence="3" id="KW-0805">Transcription regulation</keyword>
<accession>A0AA40ENK2</accession>
<sequence length="393" mass="43857">MRELYPLLIRMSVGDELPPTIATRHAVAALSHKFLGDQQTAMMHHAMSVSALQIAINGLKTADNSDEACQQKFQAIAASLLLNTFEAGRLEESSRGWGIFFTGSKQIARFQHVPHKTYDGDPALILDWLFYHDTMHKFSLRHWHPQEGRGQSYLASQDTGKVVSKAVFSPMRQIIVLLTGCSIECLDLIHQAIDVVRDRSDPEYLGPSHLAAVQRLEYRLTNLVQILRVTSSPSPAPIGVPAAASESTLENRAELFRLTTLIYLYRVAWNRPHSHPSVAPLIRDGIRLLKRTTRAPPSADDPLEPNGERPFPLFVLGLEARTEGERRVMVDAMDAAARARPLGNVAGWVRRMVFAAWVRADLYGEGIEEGEGEDRLTVYDSLFSGNRMPPFMA</sequence>
<dbReference type="GO" id="GO:0000976">
    <property type="term" value="F:transcription cis-regulatory region binding"/>
    <property type="evidence" value="ECO:0007669"/>
    <property type="project" value="TreeGrafter"/>
</dbReference>
<dbReference type="GO" id="GO:0003700">
    <property type="term" value="F:DNA-binding transcription factor activity"/>
    <property type="evidence" value="ECO:0007669"/>
    <property type="project" value="TreeGrafter"/>
</dbReference>
<dbReference type="PANTHER" id="PTHR37534">
    <property type="entry name" value="TRANSCRIPTIONAL ACTIVATOR PROTEIN UGA3"/>
    <property type="match status" value="1"/>
</dbReference>
<evidence type="ECO:0000256" key="3">
    <source>
        <dbReference type="ARBA" id="ARBA00023015"/>
    </source>
</evidence>
<comment type="caution">
    <text evidence="7">The sequence shown here is derived from an EMBL/GenBank/DDBJ whole genome shotgun (WGS) entry which is preliminary data.</text>
</comment>
<keyword evidence="4" id="KW-0238">DNA-binding</keyword>
<name>A0AA40ENK2_9PEZI</name>
<protein>
    <submittedName>
        <fullName evidence="7">Fungal-specific transcription factor domain-containing protein</fullName>
    </submittedName>
</protein>
<evidence type="ECO:0000256" key="5">
    <source>
        <dbReference type="ARBA" id="ARBA00023163"/>
    </source>
</evidence>
<evidence type="ECO:0000256" key="4">
    <source>
        <dbReference type="ARBA" id="ARBA00023125"/>
    </source>
</evidence>
<evidence type="ECO:0000256" key="2">
    <source>
        <dbReference type="ARBA" id="ARBA00022833"/>
    </source>
</evidence>
<dbReference type="GO" id="GO:0045944">
    <property type="term" value="P:positive regulation of transcription by RNA polymerase II"/>
    <property type="evidence" value="ECO:0007669"/>
    <property type="project" value="TreeGrafter"/>
</dbReference>
<dbReference type="PANTHER" id="PTHR37534:SF39">
    <property type="entry name" value="TRANSCRIPTION FACTOR DOMAIN-CONTAINING PROTEIN"/>
    <property type="match status" value="1"/>
</dbReference>
<keyword evidence="6" id="KW-0539">Nucleus</keyword>
<proteinExistence type="predicted"/>
<dbReference type="AlphaFoldDB" id="A0AA40ENK2"/>
<evidence type="ECO:0000256" key="6">
    <source>
        <dbReference type="ARBA" id="ARBA00023242"/>
    </source>
</evidence>
<dbReference type="InterPro" id="IPR021858">
    <property type="entry name" value="Fun_TF"/>
</dbReference>
<keyword evidence="2" id="KW-0862">Zinc</keyword>
<dbReference type="Pfam" id="PF11951">
    <property type="entry name" value="Fungal_trans_2"/>
    <property type="match status" value="1"/>
</dbReference>
<evidence type="ECO:0000256" key="1">
    <source>
        <dbReference type="ARBA" id="ARBA00004123"/>
    </source>
</evidence>
<dbReference type="Proteomes" id="UP001172155">
    <property type="component" value="Unassembled WGS sequence"/>
</dbReference>